<evidence type="ECO:0000259" key="4">
    <source>
        <dbReference type="Pfam" id="PF00775"/>
    </source>
</evidence>
<evidence type="ECO:0000256" key="3">
    <source>
        <dbReference type="ARBA" id="ARBA00023002"/>
    </source>
</evidence>
<accession>A0A7X5UX86</accession>
<dbReference type="Proteomes" id="UP000564677">
    <property type="component" value="Unassembled WGS sequence"/>
</dbReference>
<sequence>MLDRRTTLVLLGGAAGGLASASVFLPSGGGAHAEARPDLYDCEGCQAVGERAPDMLSARVSLAPPEEPGARMRLTGRIFAADGRTPAPGVIVYAHHTNARGLYADGTGETEWSRRHGRLRGWARTGADGTYAFDTIKPAPYPDMTMPAHVHLFIGEPGRRPYYVDDLVFDGEFGVTPAYRARQELRGGSGIVRLGQGEGGVLLARRDIRLERHPDAAGGRPGAA</sequence>
<evidence type="ECO:0000256" key="2">
    <source>
        <dbReference type="ARBA" id="ARBA00022964"/>
    </source>
</evidence>
<dbReference type="InterPro" id="IPR000627">
    <property type="entry name" value="Intradiol_dOase_C"/>
</dbReference>
<dbReference type="PANTHER" id="PTHR33711">
    <property type="entry name" value="DIOXYGENASE, PUTATIVE (AFU_ORTHOLOGUE AFUA_2G02910)-RELATED"/>
    <property type="match status" value="1"/>
</dbReference>
<comment type="caution">
    <text evidence="5">The sequence shown here is derived from an EMBL/GenBank/DDBJ whole genome shotgun (WGS) entry which is preliminary data.</text>
</comment>
<evidence type="ECO:0000313" key="5">
    <source>
        <dbReference type="EMBL" id="NIJ63969.1"/>
    </source>
</evidence>
<dbReference type="Pfam" id="PF00775">
    <property type="entry name" value="Dioxygenase_C"/>
    <property type="match status" value="1"/>
</dbReference>
<gene>
    <name evidence="5" type="ORF">FHR20_000900</name>
</gene>
<dbReference type="PANTHER" id="PTHR33711:SF10">
    <property type="entry name" value="INTRADIOL RING-CLEAVAGE DIOXYGENASES DOMAIN-CONTAINING PROTEIN"/>
    <property type="match status" value="1"/>
</dbReference>
<keyword evidence="6" id="KW-1185">Reference proteome</keyword>
<evidence type="ECO:0000313" key="6">
    <source>
        <dbReference type="Proteomes" id="UP000564677"/>
    </source>
</evidence>
<dbReference type="InterPro" id="IPR015889">
    <property type="entry name" value="Intradiol_dOase_core"/>
</dbReference>
<name>A0A7X5UX86_9SPHN</name>
<dbReference type="SUPFAM" id="SSF49482">
    <property type="entry name" value="Aromatic compound dioxygenase"/>
    <property type="match status" value="1"/>
</dbReference>
<dbReference type="RefSeq" id="WP_167298391.1">
    <property type="nucleotide sequence ID" value="NZ_JAASQV010000001.1"/>
</dbReference>
<comment type="similarity">
    <text evidence="1">Belongs to the intradiol ring-cleavage dioxygenase family.</text>
</comment>
<dbReference type="GO" id="GO:0008199">
    <property type="term" value="F:ferric iron binding"/>
    <property type="evidence" value="ECO:0007669"/>
    <property type="project" value="InterPro"/>
</dbReference>
<protein>
    <submittedName>
        <fullName evidence="5">Protocatechuate 3,4-dioxygenase beta subunit</fullName>
        <ecNumber evidence="5">1.13.11.3</ecNumber>
    </submittedName>
</protein>
<dbReference type="Gene3D" id="2.60.130.10">
    <property type="entry name" value="Aromatic compound dioxygenase"/>
    <property type="match status" value="1"/>
</dbReference>
<dbReference type="InterPro" id="IPR006311">
    <property type="entry name" value="TAT_signal"/>
</dbReference>
<dbReference type="GO" id="GO:0018578">
    <property type="term" value="F:protocatechuate 3,4-dioxygenase activity"/>
    <property type="evidence" value="ECO:0007669"/>
    <property type="project" value="UniProtKB-EC"/>
</dbReference>
<keyword evidence="2 5" id="KW-0223">Dioxygenase</keyword>
<dbReference type="InterPro" id="IPR050770">
    <property type="entry name" value="Intradiol_RC_Dioxygenase"/>
</dbReference>
<dbReference type="AlphaFoldDB" id="A0A7X5UX86"/>
<dbReference type="EC" id="1.13.11.3" evidence="5"/>
<evidence type="ECO:0000256" key="1">
    <source>
        <dbReference type="ARBA" id="ARBA00007825"/>
    </source>
</evidence>
<proteinExistence type="inferred from homology"/>
<dbReference type="PROSITE" id="PS51318">
    <property type="entry name" value="TAT"/>
    <property type="match status" value="1"/>
</dbReference>
<reference evidence="5 6" key="1">
    <citation type="submission" date="2020-03" db="EMBL/GenBank/DDBJ databases">
        <title>Genomic Encyclopedia of Type Strains, Phase IV (KMG-IV): sequencing the most valuable type-strain genomes for metagenomic binning, comparative biology and taxonomic classification.</title>
        <authorList>
            <person name="Goeker M."/>
        </authorList>
    </citation>
    <scope>NUCLEOTIDE SEQUENCE [LARGE SCALE GENOMIC DNA]</scope>
    <source>
        <strain evidence="5 6">DSM 4733</strain>
    </source>
</reference>
<dbReference type="EMBL" id="JAASQV010000001">
    <property type="protein sequence ID" value="NIJ63969.1"/>
    <property type="molecule type" value="Genomic_DNA"/>
</dbReference>
<keyword evidence="3 5" id="KW-0560">Oxidoreductase</keyword>
<feature type="domain" description="Intradiol ring-cleavage dioxygenases" evidence="4">
    <location>
        <begin position="65"/>
        <end position="171"/>
    </location>
</feature>
<organism evidence="5 6">
    <name type="scientific">Sphingomonas leidyi</name>
    <dbReference type="NCBI Taxonomy" id="68569"/>
    <lineage>
        <taxon>Bacteria</taxon>
        <taxon>Pseudomonadati</taxon>
        <taxon>Pseudomonadota</taxon>
        <taxon>Alphaproteobacteria</taxon>
        <taxon>Sphingomonadales</taxon>
        <taxon>Sphingomonadaceae</taxon>
        <taxon>Sphingomonas</taxon>
    </lineage>
</organism>